<name>A0A9D5KAM0_UNCW3</name>
<proteinExistence type="predicted"/>
<feature type="domain" description="PASTA" evidence="2">
    <location>
        <begin position="43"/>
        <end position="107"/>
    </location>
</feature>
<gene>
    <name evidence="3" type="ORF">GF359_09565</name>
</gene>
<protein>
    <submittedName>
        <fullName evidence="3">PASTA domain-containing protein</fullName>
    </submittedName>
</protein>
<dbReference type="InterPro" id="IPR005543">
    <property type="entry name" value="PASTA_dom"/>
</dbReference>
<keyword evidence="1" id="KW-0472">Membrane</keyword>
<sequence length="245" mass="26623">MDEKNRSNSSVIWTAVGVSAGVALLISAFVTVGLNLPGFLFNRPREIPDLVGMSVEEAEDRVAQDRFVILETGEEPSERKEGEILEQYPEAGTKLTPGDIIRVVVSRGRPTVDVPFLRGMELMQATQTLQVAGLLVDDVVSQHDTLEEDLVIGTEPSYGLTLERGSKVTLFVSLGPDMSFIPSVTNKKLATAKQIITDNGFKVGDVSYQVTTEYYQGVVMKQSPQKGDLAPRGSKIDLVVAGVLR</sequence>
<dbReference type="SUPFAM" id="SSF54184">
    <property type="entry name" value="Penicillin-binding protein 2x (pbp-2x), c-terminal domain"/>
    <property type="match status" value="1"/>
</dbReference>
<evidence type="ECO:0000313" key="4">
    <source>
        <dbReference type="Proteomes" id="UP000630660"/>
    </source>
</evidence>
<dbReference type="CDD" id="cd06577">
    <property type="entry name" value="PASTA_pknB"/>
    <property type="match status" value="3"/>
</dbReference>
<accession>A0A9D5KAM0</accession>
<reference evidence="3" key="1">
    <citation type="submission" date="2019-11" db="EMBL/GenBank/DDBJ databases">
        <title>Microbial mats filling the niche in hypersaline microbial mats.</title>
        <authorList>
            <person name="Wong H.L."/>
            <person name="Macleod F.I."/>
            <person name="White R.A. III"/>
            <person name="Burns B.P."/>
        </authorList>
    </citation>
    <scope>NUCLEOTIDE SEQUENCE</scope>
    <source>
        <strain evidence="3">Bin_327</strain>
    </source>
</reference>
<feature type="domain" description="PASTA" evidence="2">
    <location>
        <begin position="175"/>
        <end position="242"/>
    </location>
</feature>
<keyword evidence="1" id="KW-0812">Transmembrane</keyword>
<evidence type="ECO:0000259" key="2">
    <source>
        <dbReference type="PROSITE" id="PS51178"/>
    </source>
</evidence>
<feature type="domain" description="PASTA" evidence="2">
    <location>
        <begin position="108"/>
        <end position="174"/>
    </location>
</feature>
<feature type="transmembrane region" description="Helical" evidence="1">
    <location>
        <begin position="12"/>
        <end position="36"/>
    </location>
</feature>
<dbReference type="EMBL" id="WJKJ01000316">
    <property type="protein sequence ID" value="MBD3365446.1"/>
    <property type="molecule type" value="Genomic_DNA"/>
</dbReference>
<dbReference type="Gene3D" id="3.30.10.20">
    <property type="match status" value="3"/>
</dbReference>
<dbReference type="PROSITE" id="PS51178">
    <property type="entry name" value="PASTA"/>
    <property type="match status" value="3"/>
</dbReference>
<evidence type="ECO:0000313" key="3">
    <source>
        <dbReference type="EMBL" id="MBD3365446.1"/>
    </source>
</evidence>
<organism evidence="3 4">
    <name type="scientific">candidate division WOR-3 bacterium</name>
    <dbReference type="NCBI Taxonomy" id="2052148"/>
    <lineage>
        <taxon>Bacteria</taxon>
        <taxon>Bacteria division WOR-3</taxon>
    </lineage>
</organism>
<dbReference type="AlphaFoldDB" id="A0A9D5KAM0"/>
<comment type="caution">
    <text evidence="3">The sequence shown here is derived from an EMBL/GenBank/DDBJ whole genome shotgun (WGS) entry which is preliminary data.</text>
</comment>
<keyword evidence="1" id="KW-1133">Transmembrane helix</keyword>
<dbReference type="SMART" id="SM00740">
    <property type="entry name" value="PASTA"/>
    <property type="match status" value="3"/>
</dbReference>
<dbReference type="Proteomes" id="UP000630660">
    <property type="component" value="Unassembled WGS sequence"/>
</dbReference>
<evidence type="ECO:0000256" key="1">
    <source>
        <dbReference type="SAM" id="Phobius"/>
    </source>
</evidence>
<dbReference type="Pfam" id="PF03793">
    <property type="entry name" value="PASTA"/>
    <property type="match status" value="3"/>
</dbReference>